<gene>
    <name evidence="2" type="ORF">A2756_05335</name>
</gene>
<keyword evidence="1" id="KW-0472">Membrane</keyword>
<comment type="caution">
    <text evidence="2">The sequence shown here is derived from an EMBL/GenBank/DDBJ whole genome shotgun (WGS) entry which is preliminary data.</text>
</comment>
<feature type="transmembrane region" description="Helical" evidence="1">
    <location>
        <begin position="243"/>
        <end position="263"/>
    </location>
</feature>
<protein>
    <submittedName>
        <fullName evidence="2">Uncharacterized protein</fullName>
    </submittedName>
</protein>
<name>A0A1G2G009_9BACT</name>
<feature type="transmembrane region" description="Helical" evidence="1">
    <location>
        <begin position="132"/>
        <end position="151"/>
    </location>
</feature>
<accession>A0A1G2G009</accession>
<feature type="transmembrane region" description="Helical" evidence="1">
    <location>
        <begin position="98"/>
        <end position="120"/>
    </location>
</feature>
<evidence type="ECO:0000256" key="1">
    <source>
        <dbReference type="SAM" id="Phobius"/>
    </source>
</evidence>
<evidence type="ECO:0000313" key="2">
    <source>
        <dbReference type="EMBL" id="OGZ43675.1"/>
    </source>
</evidence>
<dbReference type="EMBL" id="MHNL01000031">
    <property type="protein sequence ID" value="OGZ43675.1"/>
    <property type="molecule type" value="Genomic_DNA"/>
</dbReference>
<sequence>MGNKEIWVPGLILSFVAVYATYIVMDHDNVEWFVALLSFAYPFFSLFFFEGLTSFISNITNELIKSDLLSVFFGIGVLAEAAILIHERNKLTWTDVKLIGTFVLILGLGVSWMPLLQFGIPAAQEVFDGNPFFYVIGWVLFGGVFLLPVYFRERILTGVNESLVLLWTLLLWYTYLELAPFELAVAAPLAIASAGVLFVNFAKGKISKLASILMYLWYLICVVAVSTLIFLASNHFENGLTPYLALALGMMTAFFAVHIMQILHFHPYFNHEQGEEFKESLRKHAAFLYSKYEHKDQHPYRTLGLIVGFGIVAYLNSIFGVLPLLFIVLSMISFAPYLFDRDRWWDWKLP</sequence>
<feature type="transmembrane region" description="Helical" evidence="1">
    <location>
        <begin position="209"/>
        <end position="231"/>
    </location>
</feature>
<organism evidence="2 3">
    <name type="scientific">Candidatus Ryanbacteria bacterium RIFCSPHIGHO2_01_FULL_48_27</name>
    <dbReference type="NCBI Taxonomy" id="1802115"/>
    <lineage>
        <taxon>Bacteria</taxon>
        <taxon>Candidatus Ryaniibacteriota</taxon>
    </lineage>
</organism>
<feature type="transmembrane region" description="Helical" evidence="1">
    <location>
        <begin position="32"/>
        <end position="56"/>
    </location>
</feature>
<keyword evidence="1" id="KW-1133">Transmembrane helix</keyword>
<feature type="transmembrane region" description="Helical" evidence="1">
    <location>
        <begin position="68"/>
        <end position="86"/>
    </location>
</feature>
<proteinExistence type="predicted"/>
<reference evidence="2 3" key="1">
    <citation type="journal article" date="2016" name="Nat. Commun.">
        <title>Thousands of microbial genomes shed light on interconnected biogeochemical processes in an aquifer system.</title>
        <authorList>
            <person name="Anantharaman K."/>
            <person name="Brown C.T."/>
            <person name="Hug L.A."/>
            <person name="Sharon I."/>
            <person name="Castelle C.J."/>
            <person name="Probst A.J."/>
            <person name="Thomas B.C."/>
            <person name="Singh A."/>
            <person name="Wilkins M.J."/>
            <person name="Karaoz U."/>
            <person name="Brodie E.L."/>
            <person name="Williams K.H."/>
            <person name="Hubbard S.S."/>
            <person name="Banfield J.F."/>
        </authorList>
    </citation>
    <scope>NUCLEOTIDE SEQUENCE [LARGE SCALE GENOMIC DNA]</scope>
</reference>
<feature type="transmembrane region" description="Helical" evidence="1">
    <location>
        <begin position="158"/>
        <end position="175"/>
    </location>
</feature>
<feature type="transmembrane region" description="Helical" evidence="1">
    <location>
        <begin position="181"/>
        <end position="202"/>
    </location>
</feature>
<dbReference type="Proteomes" id="UP000177785">
    <property type="component" value="Unassembled WGS sequence"/>
</dbReference>
<keyword evidence="1" id="KW-0812">Transmembrane</keyword>
<evidence type="ECO:0000313" key="3">
    <source>
        <dbReference type="Proteomes" id="UP000177785"/>
    </source>
</evidence>
<feature type="transmembrane region" description="Helical" evidence="1">
    <location>
        <begin position="6"/>
        <end position="25"/>
    </location>
</feature>
<dbReference type="AlphaFoldDB" id="A0A1G2G009"/>